<dbReference type="InterPro" id="IPR019184">
    <property type="entry name" value="Uncharacterised_TM-17"/>
</dbReference>
<feature type="transmembrane region" description="Helical" evidence="5">
    <location>
        <begin position="18"/>
        <end position="40"/>
    </location>
</feature>
<dbReference type="PANTHER" id="PTHR13531:SF0">
    <property type="entry name" value="GEO07735P1-RELATED"/>
    <property type="match status" value="1"/>
</dbReference>
<evidence type="ECO:0000256" key="3">
    <source>
        <dbReference type="ARBA" id="ARBA00022989"/>
    </source>
</evidence>
<protein>
    <submittedName>
        <fullName evidence="6">Uncharacterized protein</fullName>
    </submittedName>
</protein>
<comment type="subcellular location">
    <subcellularLocation>
        <location evidence="1">Membrane</location>
        <topology evidence="1">Multi-pass membrane protein</topology>
    </subcellularLocation>
</comment>
<dbReference type="GO" id="GO:1905515">
    <property type="term" value="P:non-motile cilium assembly"/>
    <property type="evidence" value="ECO:0007669"/>
    <property type="project" value="TreeGrafter"/>
</dbReference>
<dbReference type="Proteomes" id="UP001178507">
    <property type="component" value="Unassembled WGS sequence"/>
</dbReference>
<name>A0AA36J1A3_9DINO</name>
<feature type="transmembrane region" description="Helical" evidence="5">
    <location>
        <begin position="83"/>
        <end position="104"/>
    </location>
</feature>
<evidence type="ECO:0000256" key="2">
    <source>
        <dbReference type="ARBA" id="ARBA00022692"/>
    </source>
</evidence>
<feature type="transmembrane region" description="Helical" evidence="5">
    <location>
        <begin position="52"/>
        <end position="71"/>
    </location>
</feature>
<keyword evidence="3 5" id="KW-1133">Transmembrane helix</keyword>
<keyword evidence="4 5" id="KW-0472">Membrane</keyword>
<feature type="transmembrane region" description="Helical" evidence="5">
    <location>
        <begin position="110"/>
        <end position="129"/>
    </location>
</feature>
<evidence type="ECO:0000256" key="4">
    <source>
        <dbReference type="ARBA" id="ARBA00023136"/>
    </source>
</evidence>
<dbReference type="GO" id="GO:0016020">
    <property type="term" value="C:membrane"/>
    <property type="evidence" value="ECO:0007669"/>
    <property type="project" value="UniProtKB-SubCell"/>
</dbReference>
<gene>
    <name evidence="6" type="ORF">EVOR1521_LOCUS21323</name>
</gene>
<proteinExistence type="predicted"/>
<feature type="transmembrane region" description="Helical" evidence="5">
    <location>
        <begin position="141"/>
        <end position="163"/>
    </location>
</feature>
<keyword evidence="2 5" id="KW-0812">Transmembrane</keyword>
<reference evidence="6" key="1">
    <citation type="submission" date="2023-08" db="EMBL/GenBank/DDBJ databases">
        <authorList>
            <person name="Chen Y."/>
            <person name="Shah S."/>
            <person name="Dougan E. K."/>
            <person name="Thang M."/>
            <person name="Chan C."/>
        </authorList>
    </citation>
    <scope>NUCLEOTIDE SEQUENCE</scope>
</reference>
<organism evidence="6 7">
    <name type="scientific">Effrenium voratum</name>
    <dbReference type="NCBI Taxonomy" id="2562239"/>
    <lineage>
        <taxon>Eukaryota</taxon>
        <taxon>Sar</taxon>
        <taxon>Alveolata</taxon>
        <taxon>Dinophyceae</taxon>
        <taxon>Suessiales</taxon>
        <taxon>Symbiodiniaceae</taxon>
        <taxon>Effrenium</taxon>
    </lineage>
</organism>
<comment type="caution">
    <text evidence="6">The sequence shown here is derived from an EMBL/GenBank/DDBJ whole genome shotgun (WGS) entry which is preliminary data.</text>
</comment>
<dbReference type="PANTHER" id="PTHR13531">
    <property type="entry name" value="GEO07735P1-RELATED-RELATED"/>
    <property type="match status" value="1"/>
</dbReference>
<keyword evidence="7" id="KW-1185">Reference proteome</keyword>
<dbReference type="AlphaFoldDB" id="A0AA36J1A3"/>
<evidence type="ECO:0000256" key="1">
    <source>
        <dbReference type="ARBA" id="ARBA00004141"/>
    </source>
</evidence>
<evidence type="ECO:0000256" key="5">
    <source>
        <dbReference type="SAM" id="Phobius"/>
    </source>
</evidence>
<accession>A0AA36J1A3</accession>
<evidence type="ECO:0000313" key="7">
    <source>
        <dbReference type="Proteomes" id="UP001178507"/>
    </source>
</evidence>
<dbReference type="EMBL" id="CAUJNA010003261">
    <property type="protein sequence ID" value="CAJ1397272.1"/>
    <property type="molecule type" value="Genomic_DNA"/>
</dbReference>
<dbReference type="GO" id="GO:0035869">
    <property type="term" value="C:ciliary transition zone"/>
    <property type="evidence" value="ECO:0007669"/>
    <property type="project" value="TreeGrafter"/>
</dbReference>
<dbReference type="Pfam" id="PF09799">
    <property type="entry name" value="Transmemb_17"/>
    <property type="match status" value="1"/>
</dbReference>
<sequence>MENLAGPAFPRSSLRLQVLLYLEGCLTPVLALVVLLLLMVKPYFHRYPPGVALGEFVLMLLHVPIQGLRGWLGTAGNKQERAVFMAGFLGLSVWTVLVTGYFMLLQTCTLWLETLLAGAALCLALLEALDGGLSGSLFCDGFWEFGLVFLGFGASGAALALLLSRAVSWV</sequence>
<evidence type="ECO:0000313" key="6">
    <source>
        <dbReference type="EMBL" id="CAJ1397272.1"/>
    </source>
</evidence>